<dbReference type="AlphaFoldDB" id="D5WY22"/>
<dbReference type="InterPro" id="IPR013407">
    <property type="entry name" value="CRISPR-assoc_prot_Cmr2"/>
</dbReference>
<dbReference type="OrthoDB" id="9758700at2"/>
<organism evidence="4 5">
    <name type="scientific">Kyrpidia tusciae (strain DSM 2912 / NBRC 15312 / T2)</name>
    <name type="common">Bacillus tusciae</name>
    <dbReference type="NCBI Taxonomy" id="562970"/>
    <lineage>
        <taxon>Bacteria</taxon>
        <taxon>Bacillati</taxon>
        <taxon>Bacillota</taxon>
        <taxon>Bacilli</taxon>
        <taxon>Bacillales</taxon>
        <taxon>Alicyclobacillaceae</taxon>
        <taxon>Kyrpidia</taxon>
    </lineage>
</organism>
<dbReference type="InterPro" id="IPR043128">
    <property type="entry name" value="Rev_trsase/Diguanyl_cyclase"/>
</dbReference>
<dbReference type="Gene3D" id="3.30.70.270">
    <property type="match status" value="1"/>
</dbReference>
<dbReference type="Pfam" id="PF22335">
    <property type="entry name" value="Cas10-Cmr2_palm2"/>
    <property type="match status" value="1"/>
</dbReference>
<dbReference type="Proteomes" id="UP000002368">
    <property type="component" value="Chromosome"/>
</dbReference>
<evidence type="ECO:0000313" key="5">
    <source>
        <dbReference type="Proteomes" id="UP000002368"/>
    </source>
</evidence>
<dbReference type="InterPro" id="IPR024615">
    <property type="entry name" value="CRISPR-assoc_Cmr2_N"/>
</dbReference>
<keyword evidence="2" id="KW-0051">Antiviral defense</keyword>
<dbReference type="NCBIfam" id="TIGR02577">
    <property type="entry name" value="cas_TM1794_Cmr2"/>
    <property type="match status" value="1"/>
</dbReference>
<evidence type="ECO:0000256" key="1">
    <source>
        <dbReference type="ARBA" id="ARBA00022741"/>
    </source>
</evidence>
<dbReference type="PROSITE" id="PS50887">
    <property type="entry name" value="GGDEF"/>
    <property type="match status" value="1"/>
</dbReference>
<name>D5WY22_KYRT2</name>
<dbReference type="STRING" id="562970.Btus_1364"/>
<dbReference type="InterPro" id="IPR054767">
    <property type="entry name" value="Cas10-Cmr2_palm2"/>
</dbReference>
<protein>
    <submittedName>
        <fullName evidence="4">CRISPR-associated protein, Crm2 family</fullName>
    </submittedName>
</protein>
<evidence type="ECO:0000256" key="2">
    <source>
        <dbReference type="ARBA" id="ARBA00023118"/>
    </source>
</evidence>
<feature type="domain" description="GGDEF" evidence="3">
    <location>
        <begin position="317"/>
        <end position="470"/>
    </location>
</feature>
<dbReference type="InterPro" id="IPR038242">
    <property type="entry name" value="Cmr2_N"/>
</dbReference>
<reference evidence="4 5" key="1">
    <citation type="journal article" date="2011" name="Stand. Genomic Sci.">
        <title>Complete genome sequence of the thermophilic, hydrogen-oxidizing Bacillus tusciae type strain (T2) and reclassification in the new genus, Kyrpidia gen. nov. as Kyrpidia tusciae comb. nov. and emendation of the family Alicyclobacillaceae da Costa and Rainey, 2010.</title>
        <authorList>
            <person name="Klenk H.P."/>
            <person name="Lapidus A."/>
            <person name="Chertkov O."/>
            <person name="Copeland A."/>
            <person name="Del Rio T.G."/>
            <person name="Nolan M."/>
            <person name="Lucas S."/>
            <person name="Chen F."/>
            <person name="Tice H."/>
            <person name="Cheng J.F."/>
            <person name="Han C."/>
            <person name="Bruce D."/>
            <person name="Goodwin L."/>
            <person name="Pitluck S."/>
            <person name="Pati A."/>
            <person name="Ivanova N."/>
            <person name="Mavromatis K."/>
            <person name="Daum C."/>
            <person name="Chen A."/>
            <person name="Palaniappan K."/>
            <person name="Chang Y.J."/>
            <person name="Land M."/>
            <person name="Hauser L."/>
            <person name="Jeffries C.D."/>
            <person name="Detter J.C."/>
            <person name="Rohde M."/>
            <person name="Abt B."/>
            <person name="Pukall R."/>
            <person name="Goker M."/>
            <person name="Bristow J."/>
            <person name="Markowitz V."/>
            <person name="Hugenholtz P."/>
            <person name="Eisen J.A."/>
        </authorList>
    </citation>
    <scope>NUCLEOTIDE SEQUENCE [LARGE SCALE GENOMIC DNA]</scope>
    <source>
        <strain evidence="4 5">DSM 2912</strain>
    </source>
</reference>
<evidence type="ECO:0000259" key="3">
    <source>
        <dbReference type="PROSITE" id="PS50887"/>
    </source>
</evidence>
<dbReference type="GO" id="GO:0000166">
    <property type="term" value="F:nucleotide binding"/>
    <property type="evidence" value="ECO:0007669"/>
    <property type="project" value="UniProtKB-KW"/>
</dbReference>
<dbReference type="InterPro" id="IPR000160">
    <property type="entry name" value="GGDEF_dom"/>
</dbReference>
<dbReference type="EMBL" id="CP002017">
    <property type="protein sequence ID" value="ADG06081.1"/>
    <property type="molecule type" value="Genomic_DNA"/>
</dbReference>
<dbReference type="Pfam" id="PF12469">
    <property type="entry name" value="Cmr2_N"/>
    <property type="match status" value="1"/>
</dbReference>
<dbReference type="Gene3D" id="3.30.70.2220">
    <property type="entry name" value="CRISPR-Cas system, Cmr2 subunit, D1 domain, cysteine cluster"/>
    <property type="match status" value="1"/>
</dbReference>
<dbReference type="RefSeq" id="WP_013075371.1">
    <property type="nucleotide sequence ID" value="NC_014098.1"/>
</dbReference>
<gene>
    <name evidence="4" type="ordered locus">Btus_1364</name>
</gene>
<dbReference type="HOGENOM" id="CLU_012640_1_0_9"/>
<dbReference type="GO" id="GO:0051607">
    <property type="term" value="P:defense response to virus"/>
    <property type="evidence" value="ECO:0007669"/>
    <property type="project" value="UniProtKB-KW"/>
</dbReference>
<dbReference type="eggNOG" id="COG1353">
    <property type="taxonomic scope" value="Bacteria"/>
</dbReference>
<accession>D5WY22</accession>
<proteinExistence type="predicted"/>
<keyword evidence="5" id="KW-1185">Reference proteome</keyword>
<keyword evidence="1" id="KW-0547">Nucleotide-binding</keyword>
<dbReference type="KEGG" id="bts:Btus_1364"/>
<sequence length="607" mass="67679">MNKQLLGISIGPVQDFIASARKTRDLWFGSYVLSEICKAAAEVLREQGELIYPSFAREEDWEDDRQNTANKILLEIDAGVDARLVAARAKDAAIRRWEEFAKEALEKAKRESGRRIDEELWAEQVRGDDVIEFYAAWVPVVATYQEARVRVERLLAGRKNLRDFQPVQGRFGVAKSSLDGARESVFLEEQLGNSTVSARAVKEREHLDAIGVVKRFGGKAESYVSVVQLAVDPWVRGIEGNTDPQIQGKWKEVKQLVETTGIADPKKNYRYFPYDGSVLLPSRLDLLAGEKGIIGPDIQSLRDALNDLYKTLQPPIPYVAVLSADGDRMGQTMSAIQDARGHQLFSQALSRFAREVRDIVENKGARQSSPAAAFTGILIYSGGDDVLALLPVDWALDVARLLHDRFQVILEPVLEAIHADSSALRAVPTLSVGIGIGHCLEPMEDLLNLAREAERCAKGDDRNGLAVFLQMRSGRETLGFRERWDKNPDKKIEEKVKGFLSGKIPHKVPYDLLQLAIAYGGKGVNDPGQEQSSWPPEKLLQADIRRLFERKRTRSGKVLEGPLIDQLSAEVQTLGDVYRLSTSLLLAYHVARSWRQSGRTGKETLST</sequence>
<evidence type="ECO:0000313" key="4">
    <source>
        <dbReference type="EMBL" id="ADG06081.1"/>
    </source>
</evidence>